<dbReference type="PANTHER" id="PTHR43142:SF1">
    <property type="entry name" value="CARBOXYLIC ESTER HYDROLASE"/>
    <property type="match status" value="1"/>
</dbReference>
<evidence type="ECO:0000313" key="9">
    <source>
        <dbReference type="RefSeq" id="XP_026763078.2"/>
    </source>
</evidence>
<accession>A0A6J1X1Y3</accession>
<evidence type="ECO:0000313" key="10">
    <source>
        <dbReference type="RefSeq" id="XP_052755792.1"/>
    </source>
</evidence>
<keyword evidence="3 6" id="KW-0378">Hydrolase</keyword>
<evidence type="ECO:0000256" key="1">
    <source>
        <dbReference type="ARBA" id="ARBA00005964"/>
    </source>
</evidence>
<feature type="domain" description="Carboxylesterase type B" evidence="7">
    <location>
        <begin position="25"/>
        <end position="512"/>
    </location>
</feature>
<dbReference type="InterPro" id="IPR019819">
    <property type="entry name" value="Carboxylesterase_B_CS"/>
</dbReference>
<name>A0A6J1X1Y3_GALME</name>
<keyword evidence="4" id="KW-1015">Disulfide bond</keyword>
<gene>
    <name evidence="9 10" type="primary">LOC113521666</name>
</gene>
<evidence type="ECO:0000313" key="8">
    <source>
        <dbReference type="Proteomes" id="UP001652740"/>
    </source>
</evidence>
<dbReference type="PROSITE" id="PS00941">
    <property type="entry name" value="CARBOXYLESTERASE_B_2"/>
    <property type="match status" value="1"/>
</dbReference>
<evidence type="ECO:0000256" key="5">
    <source>
        <dbReference type="ARBA" id="ARBA00023180"/>
    </source>
</evidence>
<reference evidence="9 10" key="1">
    <citation type="submission" date="2025-05" db="UniProtKB">
        <authorList>
            <consortium name="RefSeq"/>
        </authorList>
    </citation>
    <scope>IDENTIFICATION</scope>
    <source>
        <tissue evidence="9 10">Whole larvae</tissue>
    </source>
</reference>
<protein>
    <recommendedName>
        <fullName evidence="6">Carboxylic ester hydrolase</fullName>
        <ecNumber evidence="6">3.1.1.-</ecNumber>
    </recommendedName>
</protein>
<dbReference type="PANTHER" id="PTHR43142">
    <property type="entry name" value="CARBOXYLIC ESTER HYDROLASE"/>
    <property type="match status" value="1"/>
</dbReference>
<keyword evidence="6" id="KW-0732">Signal</keyword>
<dbReference type="Proteomes" id="UP001652740">
    <property type="component" value="Unplaced"/>
</dbReference>
<comment type="similarity">
    <text evidence="1 6">Belongs to the type-B carboxylesterase/lipase family.</text>
</comment>
<dbReference type="RefSeq" id="XP_052755792.1">
    <property type="nucleotide sequence ID" value="XM_052899832.1"/>
</dbReference>
<dbReference type="GeneID" id="113521666"/>
<feature type="signal peptide" evidence="6">
    <location>
        <begin position="1"/>
        <end position="19"/>
    </location>
</feature>
<evidence type="ECO:0000256" key="2">
    <source>
        <dbReference type="ARBA" id="ARBA00022487"/>
    </source>
</evidence>
<dbReference type="RefSeq" id="XP_026763078.2">
    <property type="nucleotide sequence ID" value="XM_026907277.3"/>
</dbReference>
<dbReference type="InterPro" id="IPR029058">
    <property type="entry name" value="AB_hydrolase_fold"/>
</dbReference>
<dbReference type="EC" id="3.1.1.-" evidence="6"/>
<keyword evidence="5" id="KW-0325">Glycoprotein</keyword>
<keyword evidence="2" id="KW-0719">Serine esterase</keyword>
<dbReference type="InterPro" id="IPR002018">
    <property type="entry name" value="CarbesteraseB"/>
</dbReference>
<dbReference type="Gene3D" id="3.40.50.1820">
    <property type="entry name" value="alpha/beta hydrolase"/>
    <property type="match status" value="1"/>
</dbReference>
<proteinExistence type="inferred from homology"/>
<feature type="chain" id="PRO_5044518228" description="Carboxylic ester hydrolase" evidence="6">
    <location>
        <begin position="20"/>
        <end position="540"/>
    </location>
</feature>
<evidence type="ECO:0000256" key="4">
    <source>
        <dbReference type="ARBA" id="ARBA00023157"/>
    </source>
</evidence>
<dbReference type="InterPro" id="IPR019826">
    <property type="entry name" value="Carboxylesterase_B_AS"/>
</dbReference>
<dbReference type="AlphaFoldDB" id="A0A6J1X1Y3"/>
<dbReference type="GO" id="GO:0052689">
    <property type="term" value="F:carboxylic ester hydrolase activity"/>
    <property type="evidence" value="ECO:0007669"/>
    <property type="project" value="UniProtKB-KW"/>
</dbReference>
<dbReference type="PROSITE" id="PS00122">
    <property type="entry name" value="CARBOXYLESTERASE_B_1"/>
    <property type="match status" value="1"/>
</dbReference>
<dbReference type="SUPFAM" id="SSF53474">
    <property type="entry name" value="alpha/beta-Hydrolases"/>
    <property type="match status" value="1"/>
</dbReference>
<organism evidence="8 9">
    <name type="scientific">Galleria mellonella</name>
    <name type="common">Greater wax moth</name>
    <dbReference type="NCBI Taxonomy" id="7137"/>
    <lineage>
        <taxon>Eukaryota</taxon>
        <taxon>Metazoa</taxon>
        <taxon>Ecdysozoa</taxon>
        <taxon>Arthropoda</taxon>
        <taxon>Hexapoda</taxon>
        <taxon>Insecta</taxon>
        <taxon>Pterygota</taxon>
        <taxon>Neoptera</taxon>
        <taxon>Endopterygota</taxon>
        <taxon>Lepidoptera</taxon>
        <taxon>Glossata</taxon>
        <taxon>Ditrysia</taxon>
        <taxon>Pyraloidea</taxon>
        <taxon>Pyralidae</taxon>
        <taxon>Galleriinae</taxon>
        <taxon>Galleria</taxon>
    </lineage>
</organism>
<dbReference type="Pfam" id="PF00135">
    <property type="entry name" value="COesterase"/>
    <property type="match status" value="1"/>
</dbReference>
<evidence type="ECO:0000256" key="3">
    <source>
        <dbReference type="ARBA" id="ARBA00022801"/>
    </source>
</evidence>
<evidence type="ECO:0000256" key="6">
    <source>
        <dbReference type="RuleBase" id="RU361235"/>
    </source>
</evidence>
<sequence length="540" mass="61133">MDGIKWLVLWSLWAARVVRQPTVPVRVAGGLLRGSISNSGTYAEYFAIPYATVVQRFQEPGPEPKWEGILEAVNENIRCVQRFTGNLISGQEDCLTLNIYTPLKTSPNLYPVMVFIHGGGFRDGSSSPFIYGPDYLIKHEVILVTFNYRLENLGFLCLGIKEAPGNVGLKDQVAALKWIKQNIKAFGGDPDSITIFGESAGAASVSYHIISPISKGLFHRAIMQSGSSTSPWALQMEPLKVASQLAYQFGSNTTDPYEIYNLLMTKSAKQLLQARVPRRKGDILLSENIFTPCIEKIIPNTEQFLAEAPYKTMVNGQYNKVPIIIGYNSAEGYMFAARENDTTIANLDFVQATPVDLSFPTEKEKRRTAMKLKNLYMGNEEVSKKTIVKVSFFEGDAHITYPVIATTELLLKTSDQPVYSYKFNYDGWMNIVKFLYGFRGEVGATHADELFYMFKLRIPLITAFYEKDMINTMSKMWTNFAKFSNPTPESTPSLKVKWQASDRNDPYSLVIDKYFTTIPLWEDVKMLFWNATYTKYRKKL</sequence>
<keyword evidence="8" id="KW-1185">Reference proteome</keyword>
<evidence type="ECO:0000259" key="7">
    <source>
        <dbReference type="Pfam" id="PF00135"/>
    </source>
</evidence>
<dbReference type="KEGG" id="gmw:113521666"/>